<evidence type="ECO:0000313" key="2">
    <source>
        <dbReference type="EMBL" id="PVE11169.1"/>
    </source>
</evidence>
<dbReference type="Gene3D" id="1.10.10.10">
    <property type="entry name" value="Winged helix-like DNA-binding domain superfamily/Winged helix DNA-binding domain"/>
    <property type="match status" value="1"/>
</dbReference>
<dbReference type="OrthoDB" id="4171095at2"/>
<dbReference type="PANTHER" id="PTHR34293:SF1">
    <property type="entry name" value="HTH-TYPE TRANSCRIPTIONAL REGULATOR TRMBL2"/>
    <property type="match status" value="1"/>
</dbReference>
<keyword evidence="3" id="KW-1185">Reference proteome</keyword>
<feature type="domain" description="HTH luxR-type" evidence="1">
    <location>
        <begin position="255"/>
        <end position="312"/>
    </location>
</feature>
<accession>A0A2T7T7P3</accession>
<protein>
    <recommendedName>
        <fullName evidence="1">HTH luxR-type domain-containing protein</fullName>
    </recommendedName>
</protein>
<dbReference type="SUPFAM" id="SSF46894">
    <property type="entry name" value="C-terminal effector domain of the bipartite response regulators"/>
    <property type="match status" value="1"/>
</dbReference>
<proteinExistence type="predicted"/>
<dbReference type="RefSeq" id="WP_030353180.1">
    <property type="nucleotide sequence ID" value="NZ_AZSP01000150.1"/>
</dbReference>
<dbReference type="GO" id="GO:0003677">
    <property type="term" value="F:DNA binding"/>
    <property type="evidence" value="ECO:0007669"/>
    <property type="project" value="InterPro"/>
</dbReference>
<evidence type="ECO:0000259" key="1">
    <source>
        <dbReference type="SMART" id="SM00421"/>
    </source>
</evidence>
<dbReference type="AlphaFoldDB" id="A0A2T7T7P3"/>
<dbReference type="GO" id="GO:0006355">
    <property type="term" value="P:regulation of DNA-templated transcription"/>
    <property type="evidence" value="ECO:0007669"/>
    <property type="project" value="InterPro"/>
</dbReference>
<reference evidence="2 3" key="1">
    <citation type="submission" date="2013-12" db="EMBL/GenBank/DDBJ databases">
        <title>Annotated genome of Streptomyces scopuliridis.</title>
        <authorList>
            <person name="Olson J.B."/>
        </authorList>
    </citation>
    <scope>NUCLEOTIDE SEQUENCE [LARGE SCALE GENOMIC DNA]</scope>
    <source>
        <strain evidence="2 3">RB72</strain>
    </source>
</reference>
<dbReference type="Proteomes" id="UP000245992">
    <property type="component" value="Unassembled WGS sequence"/>
</dbReference>
<dbReference type="EMBL" id="AZSP01000150">
    <property type="protein sequence ID" value="PVE11169.1"/>
    <property type="molecule type" value="Genomic_DNA"/>
</dbReference>
<dbReference type="SMART" id="SM00421">
    <property type="entry name" value="HTH_LUXR"/>
    <property type="match status" value="1"/>
</dbReference>
<dbReference type="InterPro" id="IPR000792">
    <property type="entry name" value="Tscrpt_reg_LuxR_C"/>
</dbReference>
<dbReference type="InterPro" id="IPR016032">
    <property type="entry name" value="Sig_transdc_resp-reg_C-effctor"/>
</dbReference>
<sequence>MEPDIASHNEESLDISDETRTLLRRLIQGEQVTGSEPGLTELAALGLAVHNPHDDRWSSADLWHAEQTALAEERAGIAHHLQRMRRLSELHREMRNIESPSGNGIEFLDRIELVNAAIIQAVNSATSRIRTAHPQDRKAETLRKAAESDVKVLRRGVAYQTLYPDTARTRPGEQEWAAMVSEHGAEVRTLATTFERMILVDDKLAVVADHRGEPNRDIAFKVTHPGMVALFHHIYDQQWERAEPWAGGRFLQKAETVTTGRSRRILNKLREGRTLKQIATELSVSLRTVNSDLNKLYEAVGVDTQFALGVWWSSEAATDERKLG</sequence>
<name>A0A2T7T7P3_9ACTN</name>
<dbReference type="SUPFAM" id="SSF56024">
    <property type="entry name" value="Phospholipase D/nuclease"/>
    <property type="match status" value="1"/>
</dbReference>
<comment type="caution">
    <text evidence="2">The sequence shown here is derived from an EMBL/GenBank/DDBJ whole genome shotgun (WGS) entry which is preliminary data.</text>
</comment>
<gene>
    <name evidence="2" type="ORF">Y717_17235</name>
</gene>
<organism evidence="2 3">
    <name type="scientific">Streptomyces scopuliridis RB72</name>
    <dbReference type="NCBI Taxonomy" id="1440053"/>
    <lineage>
        <taxon>Bacteria</taxon>
        <taxon>Bacillati</taxon>
        <taxon>Actinomycetota</taxon>
        <taxon>Actinomycetes</taxon>
        <taxon>Kitasatosporales</taxon>
        <taxon>Streptomycetaceae</taxon>
        <taxon>Streptomyces</taxon>
    </lineage>
</organism>
<dbReference type="InterPro" id="IPR036388">
    <property type="entry name" value="WH-like_DNA-bd_sf"/>
</dbReference>
<dbReference type="PANTHER" id="PTHR34293">
    <property type="entry name" value="HTH-TYPE TRANSCRIPTIONAL REGULATOR TRMBL2"/>
    <property type="match status" value="1"/>
</dbReference>
<dbReference type="STRING" id="1440053.GCA_000718095_04162"/>
<evidence type="ECO:0000313" key="3">
    <source>
        <dbReference type="Proteomes" id="UP000245992"/>
    </source>
</evidence>
<dbReference type="InterPro" id="IPR051797">
    <property type="entry name" value="TrmB-like"/>
</dbReference>